<dbReference type="CDD" id="cd22976">
    <property type="entry name" value="DD_EFCAB10"/>
    <property type="match status" value="1"/>
</dbReference>
<evidence type="ECO:0000313" key="2">
    <source>
        <dbReference type="Proteomes" id="UP000674318"/>
    </source>
</evidence>
<evidence type="ECO:0008006" key="3">
    <source>
        <dbReference type="Google" id="ProtNLM"/>
    </source>
</evidence>
<proteinExistence type="predicted"/>
<dbReference type="InterPro" id="IPR049760">
    <property type="entry name" value="DD_EFCAB10"/>
</dbReference>
<dbReference type="AlphaFoldDB" id="A0A836I4G0"/>
<dbReference type="SUPFAM" id="SSF47391">
    <property type="entry name" value="Dimerization-anchoring domain of cAMP-dependent PK regulatory subunit"/>
    <property type="match status" value="1"/>
</dbReference>
<organism evidence="1 2">
    <name type="scientific">Porcisia hertigi</name>
    <dbReference type="NCBI Taxonomy" id="2761500"/>
    <lineage>
        <taxon>Eukaryota</taxon>
        <taxon>Discoba</taxon>
        <taxon>Euglenozoa</taxon>
        <taxon>Kinetoplastea</taxon>
        <taxon>Metakinetoplastina</taxon>
        <taxon>Trypanosomatida</taxon>
        <taxon>Trypanosomatidae</taxon>
        <taxon>Leishmaniinae</taxon>
        <taxon>Porcisia</taxon>
    </lineage>
</organism>
<dbReference type="KEGG" id="phet:94286264"/>
<keyword evidence="2" id="KW-1185">Reference proteome</keyword>
<protein>
    <recommendedName>
        <fullName evidence="3">EF-hand domain-containing protein</fullName>
    </recommendedName>
</protein>
<dbReference type="GeneID" id="94286264"/>
<dbReference type="InterPro" id="IPR039879">
    <property type="entry name" value="EFC10"/>
</dbReference>
<name>A0A836I4G0_9TRYP</name>
<dbReference type="PANTHER" id="PTHR21847">
    <property type="entry name" value="EF-HAND CALCIUM-BINDING DOMAIN-CONTAINING PROTEIN 10"/>
    <property type="match status" value="1"/>
</dbReference>
<comment type="caution">
    <text evidence="1">The sequence shown here is derived from an EMBL/GenBank/DDBJ whole genome shotgun (WGS) entry which is preliminary data.</text>
</comment>
<dbReference type="Proteomes" id="UP000674318">
    <property type="component" value="Unassembled WGS sequence"/>
</dbReference>
<dbReference type="PANTHER" id="PTHR21847:SF1">
    <property type="entry name" value="EF-HAND CALCIUM-BINDING DOMAIN-CONTAINING PROTEIN 10"/>
    <property type="match status" value="1"/>
</dbReference>
<dbReference type="EMBL" id="JAFJZO010000036">
    <property type="protein sequence ID" value="KAG5490016.1"/>
    <property type="molecule type" value="Genomic_DNA"/>
</dbReference>
<reference evidence="1 2" key="1">
    <citation type="submission" date="2021-02" db="EMBL/GenBank/DDBJ databases">
        <title>Porcisia hertigi Genome sequencing and assembly.</title>
        <authorList>
            <person name="Almutairi H."/>
            <person name="Gatherer D."/>
        </authorList>
    </citation>
    <scope>NUCLEOTIDE SEQUENCE [LARGE SCALE GENOMIC DNA]</scope>
    <source>
        <strain evidence="1 2">C119</strain>
    </source>
</reference>
<accession>A0A836I4G0</accession>
<evidence type="ECO:0000313" key="1">
    <source>
        <dbReference type="EMBL" id="KAG5490016.1"/>
    </source>
</evidence>
<sequence length="155" mass="17533">MSTLESGCSHDHALEPVQKTHHYIEKHKLNELFGHLLQLVLYYRPDDPRAFLAEEVRKIRQEKVSSSLFSERDLETMFEMIDVTSQRWITVAQLRNTCRNLATASSANSVTTGGSELTLEQETSIAAAGDAAGRVTMEKFKEIISALLFTKNMWS</sequence>
<dbReference type="RefSeq" id="XP_067752344.1">
    <property type="nucleotide sequence ID" value="XM_067896187.1"/>
</dbReference>
<dbReference type="OrthoDB" id="10260455at2759"/>
<gene>
    <name evidence="1" type="ORF">JKF63_00135</name>
</gene>